<keyword evidence="2 7" id="KW-0813">Transport</keyword>
<proteinExistence type="inferred from homology"/>
<evidence type="ECO:0000256" key="1">
    <source>
        <dbReference type="ARBA" id="ARBA00004651"/>
    </source>
</evidence>
<evidence type="ECO:0000256" key="2">
    <source>
        <dbReference type="ARBA" id="ARBA00022448"/>
    </source>
</evidence>
<dbReference type="GO" id="GO:0005886">
    <property type="term" value="C:plasma membrane"/>
    <property type="evidence" value="ECO:0007669"/>
    <property type="project" value="UniProtKB-SubCell"/>
</dbReference>
<feature type="transmembrane region" description="Helical" evidence="7">
    <location>
        <begin position="142"/>
        <end position="165"/>
    </location>
</feature>
<dbReference type="InterPro" id="IPR035906">
    <property type="entry name" value="MetI-like_sf"/>
</dbReference>
<gene>
    <name evidence="9" type="ORF">KTH89_05625</name>
</gene>
<organism evidence="9 10">
    <name type="scientific">Diplocloster agilis</name>
    <dbReference type="NCBI Taxonomy" id="2850323"/>
    <lineage>
        <taxon>Bacteria</taxon>
        <taxon>Bacillati</taxon>
        <taxon>Bacillota</taxon>
        <taxon>Clostridia</taxon>
        <taxon>Lachnospirales</taxon>
        <taxon>Lachnospiraceae</taxon>
        <taxon>Diplocloster</taxon>
    </lineage>
</organism>
<evidence type="ECO:0000313" key="10">
    <source>
        <dbReference type="Proteomes" id="UP000712157"/>
    </source>
</evidence>
<feature type="transmembrane region" description="Helical" evidence="7">
    <location>
        <begin position="244"/>
        <end position="264"/>
    </location>
</feature>
<dbReference type="Gene3D" id="1.10.3720.10">
    <property type="entry name" value="MetI-like"/>
    <property type="match status" value="1"/>
</dbReference>
<keyword evidence="5 7" id="KW-1133">Transmembrane helix</keyword>
<evidence type="ECO:0000256" key="6">
    <source>
        <dbReference type="ARBA" id="ARBA00023136"/>
    </source>
</evidence>
<dbReference type="Proteomes" id="UP000712157">
    <property type="component" value="Unassembled WGS sequence"/>
</dbReference>
<keyword evidence="4 7" id="KW-0812">Transmembrane</keyword>
<protein>
    <submittedName>
        <fullName evidence="9">Carbohydrate ABC transporter permease</fullName>
    </submittedName>
</protein>
<feature type="transmembrane region" description="Helical" evidence="7">
    <location>
        <begin position="12"/>
        <end position="32"/>
    </location>
</feature>
<feature type="domain" description="ABC transmembrane type-1" evidence="8">
    <location>
        <begin position="74"/>
        <end position="265"/>
    </location>
</feature>
<dbReference type="InterPro" id="IPR000515">
    <property type="entry name" value="MetI-like"/>
</dbReference>
<evidence type="ECO:0000259" key="8">
    <source>
        <dbReference type="PROSITE" id="PS50928"/>
    </source>
</evidence>
<sequence length="280" mass="31151">MERKKKISQKTGRCIFIICMAAVSLIFIYPLIYTILASLKDNQEIFSNPFGFPKALQFGNYIKAWGQARMQTYFLNSVFITGVTMFFHLLLGSMAAFVIARFQLKISRFMAGFFALGMMIPIQSILIPITKMAVSFHMSDNYLFLLGVYIAGGLPSTTFIMSNYLGSFSSEIEEAAIMDGCGMGRFYLKMLVPISKPIFVTMGIMSFISTWNELMVAMVLIKENSMKTLPLGLLNFTGAYSTDYAGLCAAIVITAVPIIIMYLLMQEHVEQGLTEGAVKG</sequence>
<name>A0A949NE61_9FIRM</name>
<dbReference type="PANTHER" id="PTHR32243">
    <property type="entry name" value="MALTOSE TRANSPORT SYSTEM PERMEASE-RELATED"/>
    <property type="match status" value="1"/>
</dbReference>
<dbReference type="PANTHER" id="PTHR32243:SF24">
    <property type="entry name" value="DIACETYLCHITOBIOSE UPTAKE SYSTEM PERMEASE PROTEIN NGCG"/>
    <property type="match status" value="1"/>
</dbReference>
<dbReference type="PROSITE" id="PS50928">
    <property type="entry name" value="ABC_TM1"/>
    <property type="match status" value="1"/>
</dbReference>
<dbReference type="InterPro" id="IPR050901">
    <property type="entry name" value="BP-dep_ABC_trans_perm"/>
</dbReference>
<dbReference type="RefSeq" id="WP_158342804.1">
    <property type="nucleotide sequence ID" value="NZ_JAHQCW010000006.1"/>
</dbReference>
<evidence type="ECO:0000256" key="3">
    <source>
        <dbReference type="ARBA" id="ARBA00022475"/>
    </source>
</evidence>
<evidence type="ECO:0000256" key="7">
    <source>
        <dbReference type="RuleBase" id="RU363032"/>
    </source>
</evidence>
<comment type="similarity">
    <text evidence="7">Belongs to the binding-protein-dependent transport system permease family.</text>
</comment>
<feature type="transmembrane region" description="Helical" evidence="7">
    <location>
        <begin position="111"/>
        <end position="130"/>
    </location>
</feature>
<feature type="transmembrane region" description="Helical" evidence="7">
    <location>
        <begin position="186"/>
        <end position="208"/>
    </location>
</feature>
<dbReference type="Pfam" id="PF00528">
    <property type="entry name" value="BPD_transp_1"/>
    <property type="match status" value="1"/>
</dbReference>
<keyword evidence="10" id="KW-1185">Reference proteome</keyword>
<keyword evidence="6 7" id="KW-0472">Membrane</keyword>
<keyword evidence="3" id="KW-1003">Cell membrane</keyword>
<dbReference type="CDD" id="cd06261">
    <property type="entry name" value="TM_PBP2"/>
    <property type="match status" value="1"/>
</dbReference>
<comment type="caution">
    <text evidence="9">The sequence shown here is derived from an EMBL/GenBank/DDBJ whole genome shotgun (WGS) entry which is preliminary data.</text>
</comment>
<reference evidence="9" key="1">
    <citation type="submission" date="2021-06" db="EMBL/GenBank/DDBJ databases">
        <title>Description of novel taxa of the family Lachnospiraceae.</title>
        <authorList>
            <person name="Chaplin A.V."/>
            <person name="Sokolova S.R."/>
            <person name="Pikina A.P."/>
            <person name="Korzhanova M."/>
            <person name="Belova V."/>
            <person name="Korostin D."/>
            <person name="Efimov B.A."/>
        </authorList>
    </citation>
    <scope>NUCLEOTIDE SEQUENCE</scope>
    <source>
        <strain evidence="9">ASD5720</strain>
    </source>
</reference>
<dbReference type="SUPFAM" id="SSF161098">
    <property type="entry name" value="MetI-like"/>
    <property type="match status" value="1"/>
</dbReference>
<feature type="transmembrane region" description="Helical" evidence="7">
    <location>
        <begin position="73"/>
        <end position="99"/>
    </location>
</feature>
<dbReference type="AlphaFoldDB" id="A0A949NE61"/>
<accession>A0A949NE61</accession>
<evidence type="ECO:0000256" key="4">
    <source>
        <dbReference type="ARBA" id="ARBA00022692"/>
    </source>
</evidence>
<evidence type="ECO:0000313" key="9">
    <source>
        <dbReference type="EMBL" id="MBU9736009.1"/>
    </source>
</evidence>
<comment type="subcellular location">
    <subcellularLocation>
        <location evidence="1 7">Cell membrane</location>
        <topology evidence="1 7">Multi-pass membrane protein</topology>
    </subcellularLocation>
</comment>
<dbReference type="GO" id="GO:0055085">
    <property type="term" value="P:transmembrane transport"/>
    <property type="evidence" value="ECO:0007669"/>
    <property type="project" value="InterPro"/>
</dbReference>
<evidence type="ECO:0000256" key="5">
    <source>
        <dbReference type="ARBA" id="ARBA00022989"/>
    </source>
</evidence>
<dbReference type="EMBL" id="JAHQCW010000006">
    <property type="protein sequence ID" value="MBU9736009.1"/>
    <property type="molecule type" value="Genomic_DNA"/>
</dbReference>